<proteinExistence type="predicted"/>
<keyword evidence="1" id="KW-0812">Transmembrane</keyword>
<accession>M5RMY5</accession>
<dbReference type="OrthoDB" id="277696at2"/>
<dbReference type="PATRIC" id="fig|1265738.3.peg.2396"/>
<feature type="transmembrane region" description="Helical" evidence="1">
    <location>
        <begin position="88"/>
        <end position="108"/>
    </location>
</feature>
<dbReference type="Proteomes" id="UP000011991">
    <property type="component" value="Unassembled WGS sequence"/>
</dbReference>
<feature type="transmembrane region" description="Helical" evidence="1">
    <location>
        <begin position="6"/>
        <end position="26"/>
    </location>
</feature>
<evidence type="ECO:0000256" key="1">
    <source>
        <dbReference type="SAM" id="Phobius"/>
    </source>
</evidence>
<feature type="transmembrane region" description="Helical" evidence="1">
    <location>
        <begin position="120"/>
        <end position="136"/>
    </location>
</feature>
<protein>
    <submittedName>
        <fullName evidence="2">Putative membrane protein</fullName>
    </submittedName>
</protein>
<sequence length="164" mass="18380">MLSDFLIDVPVWLALVGWFVGSFARGRSMQDSGGMWETVYRYAWLFGSLMIALHVLASYGVAHGWSHAAAIEAIADESERVTGIRAGWGVYVNFAFATVWIGYSVAMVIRRRRWPGVDQAVFWFTAAIVVSATIVFETGAVRWLSVAGFIGLIISYFWRRKLCD</sequence>
<comment type="caution">
    <text evidence="2">The sequence shown here is derived from an EMBL/GenBank/DDBJ whole genome shotgun (WGS) entry which is preliminary data.</text>
</comment>
<evidence type="ECO:0000313" key="3">
    <source>
        <dbReference type="Proteomes" id="UP000011991"/>
    </source>
</evidence>
<name>M5RMY5_9BACT</name>
<dbReference type="EMBL" id="ANOG01000334">
    <property type="protein sequence ID" value="EMI20688.1"/>
    <property type="molecule type" value="Genomic_DNA"/>
</dbReference>
<gene>
    <name evidence="2" type="ORF">RMSM_02388</name>
</gene>
<feature type="transmembrane region" description="Helical" evidence="1">
    <location>
        <begin position="38"/>
        <end position="57"/>
    </location>
</feature>
<dbReference type="AlphaFoldDB" id="M5RMY5"/>
<keyword evidence="1" id="KW-1133">Transmembrane helix</keyword>
<evidence type="ECO:0000313" key="2">
    <source>
        <dbReference type="EMBL" id="EMI20688.1"/>
    </source>
</evidence>
<keyword evidence="3" id="KW-1185">Reference proteome</keyword>
<feature type="transmembrane region" description="Helical" evidence="1">
    <location>
        <begin position="142"/>
        <end position="158"/>
    </location>
</feature>
<dbReference type="RefSeq" id="WP_008695331.1">
    <property type="nucleotide sequence ID" value="NZ_ANOG01000334.1"/>
</dbReference>
<organism evidence="2 3">
    <name type="scientific">Rhodopirellula maiorica SM1</name>
    <dbReference type="NCBI Taxonomy" id="1265738"/>
    <lineage>
        <taxon>Bacteria</taxon>
        <taxon>Pseudomonadati</taxon>
        <taxon>Planctomycetota</taxon>
        <taxon>Planctomycetia</taxon>
        <taxon>Pirellulales</taxon>
        <taxon>Pirellulaceae</taxon>
        <taxon>Novipirellula</taxon>
    </lineage>
</organism>
<keyword evidence="1" id="KW-0472">Membrane</keyword>
<reference evidence="2 3" key="1">
    <citation type="journal article" date="2013" name="Mar. Genomics">
        <title>Expression of sulfatases in Rhodopirellula baltica and the diversity of sulfatases in the genus Rhodopirellula.</title>
        <authorList>
            <person name="Wegner C.E."/>
            <person name="Richter-Heitmann T."/>
            <person name="Klindworth A."/>
            <person name="Klockow C."/>
            <person name="Richter M."/>
            <person name="Achstetter T."/>
            <person name="Glockner F.O."/>
            <person name="Harder J."/>
        </authorList>
    </citation>
    <scope>NUCLEOTIDE SEQUENCE [LARGE SCALE GENOMIC DNA]</scope>
    <source>
        <strain evidence="2 3">SM1</strain>
    </source>
</reference>